<comment type="caution">
    <text evidence="3">The sequence shown here is derived from an EMBL/GenBank/DDBJ whole genome shotgun (WGS) entry which is preliminary data.</text>
</comment>
<accession>A0A2H0Y0Q2</accession>
<dbReference type="EMBL" id="PEYM01000038">
    <property type="protein sequence ID" value="PIS31063.1"/>
    <property type="molecule type" value="Genomic_DNA"/>
</dbReference>
<reference evidence="3 4" key="1">
    <citation type="submission" date="2017-09" db="EMBL/GenBank/DDBJ databases">
        <title>Depth-based differentiation of microbial function through sediment-hosted aquifers and enrichment of novel symbionts in the deep terrestrial subsurface.</title>
        <authorList>
            <person name="Probst A.J."/>
            <person name="Ladd B."/>
            <person name="Jarett J.K."/>
            <person name="Geller-Mcgrath D.E."/>
            <person name="Sieber C.M."/>
            <person name="Emerson J.B."/>
            <person name="Anantharaman K."/>
            <person name="Thomas B.C."/>
            <person name="Malmstrom R."/>
            <person name="Stieglmeier M."/>
            <person name="Klingl A."/>
            <person name="Woyke T."/>
            <person name="Ryan C.M."/>
            <person name="Banfield J.F."/>
        </authorList>
    </citation>
    <scope>NUCLEOTIDE SEQUENCE [LARGE SCALE GENOMIC DNA]</scope>
    <source>
        <strain evidence="3">CG08_land_8_20_14_0_20_45_16</strain>
    </source>
</reference>
<evidence type="ECO:0000313" key="3">
    <source>
        <dbReference type="EMBL" id="PIS31063.1"/>
    </source>
</evidence>
<dbReference type="Proteomes" id="UP000231343">
    <property type="component" value="Unassembled WGS sequence"/>
</dbReference>
<evidence type="ECO:0000313" key="4">
    <source>
        <dbReference type="Proteomes" id="UP000231343"/>
    </source>
</evidence>
<keyword evidence="1" id="KW-0238">DNA-binding</keyword>
<dbReference type="Gene3D" id="3.40.1350.10">
    <property type="match status" value="1"/>
</dbReference>
<gene>
    <name evidence="3" type="ORF">COT42_01845</name>
</gene>
<dbReference type="InterPro" id="IPR048301">
    <property type="entry name" value="NucS_C"/>
</dbReference>
<proteinExistence type="predicted"/>
<dbReference type="Pfam" id="PF01939">
    <property type="entry name" value="NucS_C"/>
    <property type="match status" value="1"/>
</dbReference>
<sequence length="360" mass="42219">MKLSEGQILKLLEWFVNSSETKKGYSEDRKKELEENRKWIQPNLIQKLSDNELEAKFLEYYKSGGGLQHLNQIYRDRIIRDKNRFRKTISYLLNEDVDIKKRMDEVLEGGYRIEGMGKAAVTSFLMDFNPEKYCLWNNKTMMGFSVIGWDVYRESDSWGIAYVKVMEALQKLIDLKPEFNMTFLDMDLFLHTISAEEEGGKAVIFITEGKDIPKLTATAREQIHRETETMEFAMEKYLEEFIEANFDKIDFGAKLELYQDEENSGRQYPTPIGNIDLLAVDKARKEFVIIELKKGRSSDVVIGQILRYMGWIKENLAKDHNVRGIIIVKERDKRLEYALKLMPNADLFKYNVSFTIEKQQ</sequence>
<dbReference type="GO" id="GO:0004519">
    <property type="term" value="F:endonuclease activity"/>
    <property type="evidence" value="ECO:0007669"/>
    <property type="project" value="InterPro"/>
</dbReference>
<feature type="domain" description="Endonuclease NucS C-terminal" evidence="2">
    <location>
        <begin position="265"/>
        <end position="329"/>
    </location>
</feature>
<organism evidence="3 4">
    <name type="scientific">Candidatus Saganbacteria bacterium CG08_land_8_20_14_0_20_45_16</name>
    <dbReference type="NCBI Taxonomy" id="2014293"/>
    <lineage>
        <taxon>Bacteria</taxon>
        <taxon>Bacillati</taxon>
        <taxon>Saganbacteria</taxon>
    </lineage>
</organism>
<protein>
    <recommendedName>
        <fullName evidence="2">Endonuclease NucS C-terminal domain-containing protein</fullName>
    </recommendedName>
</protein>
<evidence type="ECO:0000256" key="1">
    <source>
        <dbReference type="ARBA" id="ARBA00023125"/>
    </source>
</evidence>
<dbReference type="GO" id="GO:0003677">
    <property type="term" value="F:DNA binding"/>
    <property type="evidence" value="ECO:0007669"/>
    <property type="project" value="UniProtKB-KW"/>
</dbReference>
<name>A0A2H0Y0Q2_UNCSA</name>
<evidence type="ECO:0000259" key="2">
    <source>
        <dbReference type="Pfam" id="PF01939"/>
    </source>
</evidence>
<dbReference type="InterPro" id="IPR002793">
    <property type="entry name" value="Endonuclease_NucS"/>
</dbReference>
<dbReference type="InterPro" id="IPR011856">
    <property type="entry name" value="tRNA_endonuc-like_dom_sf"/>
</dbReference>
<dbReference type="CDD" id="cd22341">
    <property type="entry name" value="NucS-like"/>
    <property type="match status" value="1"/>
</dbReference>
<dbReference type="AlphaFoldDB" id="A0A2H0Y0Q2"/>